<accession>A0A2X4Z095</accession>
<evidence type="ECO:0000313" key="3">
    <source>
        <dbReference type="Proteomes" id="UP000249134"/>
    </source>
</evidence>
<keyword evidence="1" id="KW-1133">Transmembrane helix</keyword>
<feature type="transmembrane region" description="Helical" evidence="1">
    <location>
        <begin position="119"/>
        <end position="138"/>
    </location>
</feature>
<reference evidence="2 3" key="1">
    <citation type="submission" date="2018-06" db="EMBL/GenBank/DDBJ databases">
        <authorList>
            <consortium name="Pathogen Informatics"/>
            <person name="Doyle S."/>
        </authorList>
    </citation>
    <scope>NUCLEOTIDE SEQUENCE [LARGE SCALE GENOMIC DNA]</scope>
    <source>
        <strain evidence="2 3">NCTC4824</strain>
    </source>
</reference>
<gene>
    <name evidence="2" type="ORF">NCTC4824_02089</name>
</gene>
<feature type="transmembrane region" description="Helical" evidence="1">
    <location>
        <begin position="150"/>
        <end position="171"/>
    </location>
</feature>
<dbReference type="EMBL" id="LS483476">
    <property type="protein sequence ID" value="SQI57595.1"/>
    <property type="molecule type" value="Genomic_DNA"/>
</dbReference>
<dbReference type="KEGG" id="blen:NCTC4824_02089"/>
<feature type="transmembrane region" description="Helical" evidence="1">
    <location>
        <begin position="61"/>
        <end position="87"/>
    </location>
</feature>
<feature type="transmembrane region" description="Helical" evidence="1">
    <location>
        <begin position="29"/>
        <end position="54"/>
    </location>
</feature>
<proteinExistence type="predicted"/>
<keyword evidence="1" id="KW-0472">Membrane</keyword>
<protein>
    <submittedName>
        <fullName evidence="2">Membrane spanning protein</fullName>
    </submittedName>
</protein>
<evidence type="ECO:0000256" key="1">
    <source>
        <dbReference type="SAM" id="Phobius"/>
    </source>
</evidence>
<keyword evidence="1" id="KW-0812">Transmembrane</keyword>
<keyword evidence="3" id="KW-1185">Reference proteome</keyword>
<sequence>MYIFKVIADDAEKMHLHFIRLSKTNKLVLIAYFSCLAAIFQSAGGLFPGIGYLISPLATAPLLLCTALSLPFGLLSYMLTMLLLLIIQPSELIVFPFTTGLLGFGIGISFCFFKRRLNIILGSTMILTLGITTLLYIIKFPVLGPTVSTSFSFFTGGAIILFSLFYSWLWVELSIVCFGRLKSIIIS</sequence>
<evidence type="ECO:0000313" key="2">
    <source>
        <dbReference type="EMBL" id="SQI57595.1"/>
    </source>
</evidence>
<dbReference type="RefSeq" id="WP_066138148.1">
    <property type="nucleotide sequence ID" value="NZ_CBCSGM010000001.1"/>
</dbReference>
<organism evidence="2 3">
    <name type="scientific">Lederbergia lenta</name>
    <name type="common">Bacillus lentus</name>
    <dbReference type="NCBI Taxonomy" id="1467"/>
    <lineage>
        <taxon>Bacteria</taxon>
        <taxon>Bacillati</taxon>
        <taxon>Bacillota</taxon>
        <taxon>Bacilli</taxon>
        <taxon>Bacillales</taxon>
        <taxon>Bacillaceae</taxon>
        <taxon>Lederbergia</taxon>
    </lineage>
</organism>
<feature type="transmembrane region" description="Helical" evidence="1">
    <location>
        <begin position="93"/>
        <end position="112"/>
    </location>
</feature>
<name>A0A2X4Z095_LEDLE</name>
<dbReference type="Proteomes" id="UP000249134">
    <property type="component" value="Chromosome 1"/>
</dbReference>
<dbReference type="AlphaFoldDB" id="A0A2X4Z095"/>